<feature type="transmembrane region" description="Helical" evidence="1">
    <location>
        <begin position="252"/>
        <end position="270"/>
    </location>
</feature>
<sequence>MQNRIKQIQSLAAPLRIGLFIFVLLLIWLPVAIPIQVLLAGDQDLVTILTMGWLFVLFLILVRVTEKFLYQKSHPYQAVGLTINSRFGLDLLQGLIIGLILTFTLFLLQGSLGWLNWQDNALPFWQLILEGALTGIGVGIAEEALFRGWLLNELQRDYSLNIALWVNAIIFAIAHFIKPLDVILETFPEFPGLVLLGLVLVWARRKTQGQLGLAIGLHGGLVWAYYIINVGDLITYSDRASPIITGLDGNPISGIMGWLFLMGLAVWLQWEIKRSS</sequence>
<feature type="transmembrane region" description="Helical" evidence="1">
    <location>
        <begin position="124"/>
        <end position="146"/>
    </location>
</feature>
<dbReference type="EMBL" id="CP042326">
    <property type="protein sequence ID" value="QDZ39858.1"/>
    <property type="molecule type" value="Genomic_DNA"/>
</dbReference>
<feature type="transmembrane region" description="Helical" evidence="1">
    <location>
        <begin position="12"/>
        <end position="33"/>
    </location>
</feature>
<reference evidence="3" key="1">
    <citation type="submission" date="2019-08" db="EMBL/GenBank/DDBJ databases">
        <title>Carotenoids and Carotenoid Binding Proteins in the Halophilic Cyanobacterium Euhalothece sp. ZM00.</title>
        <authorList>
            <person name="Cho S.M."/>
            <person name="Song J.Y."/>
            <person name="Park Y.-I."/>
        </authorList>
    </citation>
    <scope>NUCLEOTIDE SEQUENCE [LARGE SCALE GENOMIC DNA]</scope>
    <source>
        <strain evidence="3">Z-M001</strain>
    </source>
</reference>
<protein>
    <submittedName>
        <fullName evidence="3">CPBP family intramembrane metalloprotease</fullName>
    </submittedName>
</protein>
<feature type="transmembrane region" description="Helical" evidence="1">
    <location>
        <begin position="210"/>
        <end position="228"/>
    </location>
</feature>
<keyword evidence="3" id="KW-0482">Metalloprotease</keyword>
<dbReference type="AlphaFoldDB" id="A0A5B8NLI1"/>
<dbReference type="PANTHER" id="PTHR43592">
    <property type="entry name" value="CAAX AMINO TERMINAL PROTEASE"/>
    <property type="match status" value="1"/>
</dbReference>
<keyword evidence="3" id="KW-0378">Hydrolase</keyword>
<keyword evidence="1" id="KW-0812">Transmembrane</keyword>
<organism evidence="3 4">
    <name type="scientific">Euhalothece natronophila Z-M001</name>
    <dbReference type="NCBI Taxonomy" id="522448"/>
    <lineage>
        <taxon>Bacteria</taxon>
        <taxon>Bacillati</taxon>
        <taxon>Cyanobacteriota</taxon>
        <taxon>Cyanophyceae</taxon>
        <taxon>Oscillatoriophycideae</taxon>
        <taxon>Chroococcales</taxon>
        <taxon>Halothecacae</taxon>
        <taxon>Halothece cluster</taxon>
        <taxon>Euhalothece</taxon>
    </lineage>
</organism>
<gene>
    <name evidence="3" type="ORF">FRE64_07830</name>
</gene>
<feature type="transmembrane region" description="Helical" evidence="1">
    <location>
        <begin position="91"/>
        <end position="112"/>
    </location>
</feature>
<proteinExistence type="predicted"/>
<keyword evidence="3" id="KW-0645">Protease</keyword>
<dbReference type="KEGG" id="enn:FRE64_07830"/>
<feature type="transmembrane region" description="Helical" evidence="1">
    <location>
        <begin position="158"/>
        <end position="177"/>
    </location>
</feature>
<evidence type="ECO:0000313" key="3">
    <source>
        <dbReference type="EMBL" id="QDZ39858.1"/>
    </source>
</evidence>
<feature type="transmembrane region" description="Helical" evidence="1">
    <location>
        <begin position="45"/>
        <end position="64"/>
    </location>
</feature>
<dbReference type="OrthoDB" id="3034706at2"/>
<name>A0A5B8NLI1_9CHRO</name>
<dbReference type="GO" id="GO:0080120">
    <property type="term" value="P:CAAX-box protein maturation"/>
    <property type="evidence" value="ECO:0007669"/>
    <property type="project" value="UniProtKB-ARBA"/>
</dbReference>
<feature type="transmembrane region" description="Helical" evidence="1">
    <location>
        <begin position="183"/>
        <end position="203"/>
    </location>
</feature>
<dbReference type="InterPro" id="IPR003675">
    <property type="entry name" value="Rce1/LyrA-like_dom"/>
</dbReference>
<keyword evidence="1" id="KW-1133">Transmembrane helix</keyword>
<evidence type="ECO:0000256" key="1">
    <source>
        <dbReference type="SAM" id="Phobius"/>
    </source>
</evidence>
<evidence type="ECO:0000259" key="2">
    <source>
        <dbReference type="Pfam" id="PF02517"/>
    </source>
</evidence>
<dbReference type="Proteomes" id="UP000318453">
    <property type="component" value="Chromosome"/>
</dbReference>
<dbReference type="GO" id="GO:0008237">
    <property type="term" value="F:metallopeptidase activity"/>
    <property type="evidence" value="ECO:0007669"/>
    <property type="project" value="UniProtKB-KW"/>
</dbReference>
<keyword evidence="1" id="KW-0472">Membrane</keyword>
<dbReference type="RefSeq" id="WP_146295455.1">
    <property type="nucleotide sequence ID" value="NZ_CP042326.1"/>
</dbReference>
<dbReference type="Pfam" id="PF02517">
    <property type="entry name" value="Rce1-like"/>
    <property type="match status" value="1"/>
</dbReference>
<evidence type="ECO:0000313" key="4">
    <source>
        <dbReference type="Proteomes" id="UP000318453"/>
    </source>
</evidence>
<feature type="domain" description="CAAX prenyl protease 2/Lysostaphin resistance protein A-like" evidence="2">
    <location>
        <begin position="125"/>
        <end position="221"/>
    </location>
</feature>
<keyword evidence="4" id="KW-1185">Reference proteome</keyword>
<dbReference type="GO" id="GO:0004175">
    <property type="term" value="F:endopeptidase activity"/>
    <property type="evidence" value="ECO:0007669"/>
    <property type="project" value="UniProtKB-ARBA"/>
</dbReference>
<dbReference type="PANTHER" id="PTHR43592:SF27">
    <property type="entry name" value="SLL0360 PROTEIN"/>
    <property type="match status" value="1"/>
</dbReference>
<dbReference type="GO" id="GO:0006508">
    <property type="term" value="P:proteolysis"/>
    <property type="evidence" value="ECO:0007669"/>
    <property type="project" value="UniProtKB-KW"/>
</dbReference>
<accession>A0A5B8NLI1</accession>